<keyword evidence="2" id="KW-1185">Reference proteome</keyword>
<dbReference type="OrthoDB" id="2347489at2759"/>
<dbReference type="STRING" id="658196.A0A397TPY0"/>
<protein>
    <submittedName>
        <fullName evidence="1">Uncharacterized protein</fullName>
    </submittedName>
</protein>
<name>A0A397TPY0_9GLOM</name>
<dbReference type="AlphaFoldDB" id="A0A397TPY0"/>
<reference evidence="1 2" key="1">
    <citation type="submission" date="2018-06" db="EMBL/GenBank/DDBJ databases">
        <title>Comparative genomics reveals the genomic features of Rhizophagus irregularis, R. cerebriforme, R. diaphanum and Gigaspora rosea, and their symbiotic lifestyle signature.</title>
        <authorList>
            <person name="Morin E."/>
            <person name="San Clemente H."/>
            <person name="Chen E.C.H."/>
            <person name="De La Providencia I."/>
            <person name="Hainaut M."/>
            <person name="Kuo A."/>
            <person name="Kohler A."/>
            <person name="Murat C."/>
            <person name="Tang N."/>
            <person name="Roy S."/>
            <person name="Loubradou J."/>
            <person name="Henrissat B."/>
            <person name="Grigoriev I.V."/>
            <person name="Corradi N."/>
            <person name="Roux C."/>
            <person name="Martin F.M."/>
        </authorList>
    </citation>
    <scope>NUCLEOTIDE SEQUENCE [LARGE SCALE GENOMIC DNA]</scope>
    <source>
        <strain evidence="1 2">DAOM 227022</strain>
    </source>
</reference>
<sequence length="197" mass="22880">MEGKVNKKTYYYFPYVIESRFSTGILPIGYHSAVPPSNEKFCDHVNCANFTNENEVLICGHAYHEECFQKLGLRCHHCYSYLATSIDELTQSYNNRLHMDEDINDEFVIKNEKQFEDCEVDNAETINIPKTIDIELSEKILAFAENRIQISPTQQPLCDISNYYQQSNSLNNMDENLLARFVLSETDNTQSTLEFFL</sequence>
<evidence type="ECO:0000313" key="2">
    <source>
        <dbReference type="Proteomes" id="UP000265703"/>
    </source>
</evidence>
<evidence type="ECO:0000313" key="1">
    <source>
        <dbReference type="EMBL" id="RIA98595.1"/>
    </source>
</evidence>
<dbReference type="Proteomes" id="UP000265703">
    <property type="component" value="Unassembled WGS sequence"/>
</dbReference>
<proteinExistence type="predicted"/>
<accession>A0A397TPY0</accession>
<dbReference type="EMBL" id="QKYT01000013">
    <property type="protein sequence ID" value="RIA98595.1"/>
    <property type="molecule type" value="Genomic_DNA"/>
</dbReference>
<comment type="caution">
    <text evidence="1">The sequence shown here is derived from an EMBL/GenBank/DDBJ whole genome shotgun (WGS) entry which is preliminary data.</text>
</comment>
<organism evidence="1 2">
    <name type="scientific">Glomus cerebriforme</name>
    <dbReference type="NCBI Taxonomy" id="658196"/>
    <lineage>
        <taxon>Eukaryota</taxon>
        <taxon>Fungi</taxon>
        <taxon>Fungi incertae sedis</taxon>
        <taxon>Mucoromycota</taxon>
        <taxon>Glomeromycotina</taxon>
        <taxon>Glomeromycetes</taxon>
        <taxon>Glomerales</taxon>
        <taxon>Glomeraceae</taxon>
        <taxon>Glomus</taxon>
    </lineage>
</organism>
<gene>
    <name evidence="1" type="ORF">C1645_74077</name>
</gene>